<evidence type="ECO:0000313" key="10">
    <source>
        <dbReference type="EMBL" id="MBO1268151.1"/>
    </source>
</evidence>
<evidence type="ECO:0000259" key="9">
    <source>
        <dbReference type="Pfam" id="PF00720"/>
    </source>
</evidence>
<accession>A0A939HHX0</accession>
<keyword evidence="11" id="KW-1185">Reference proteome</keyword>
<keyword evidence="3" id="KW-0964">Secreted</keyword>
<comment type="similarity">
    <text evidence="2">Belongs to the protease inhibitor I16 (SSI) family.</text>
</comment>
<feature type="region of interest" description="Disordered" evidence="7">
    <location>
        <begin position="24"/>
        <end position="79"/>
    </location>
</feature>
<comment type="caution">
    <text evidence="10">The sequence shown here is derived from an EMBL/GenBank/DDBJ whole genome shotgun (WGS) entry which is preliminary data.</text>
</comment>
<evidence type="ECO:0000256" key="3">
    <source>
        <dbReference type="ARBA" id="ARBA00022525"/>
    </source>
</evidence>
<feature type="signal peptide" evidence="8">
    <location>
        <begin position="1"/>
        <end position="27"/>
    </location>
</feature>
<evidence type="ECO:0000256" key="6">
    <source>
        <dbReference type="ARBA" id="ARBA00023157"/>
    </source>
</evidence>
<dbReference type="EMBL" id="JAFNLL010000017">
    <property type="protein sequence ID" value="MBO1268151.1"/>
    <property type="molecule type" value="Genomic_DNA"/>
</dbReference>
<dbReference type="Gene3D" id="3.30.350.10">
    <property type="entry name" value="Subtilisin inhibitor-like"/>
    <property type="match status" value="1"/>
</dbReference>
<dbReference type="GO" id="GO:0005576">
    <property type="term" value="C:extracellular region"/>
    <property type="evidence" value="ECO:0007669"/>
    <property type="project" value="UniProtKB-SubCell"/>
</dbReference>
<evidence type="ECO:0000256" key="8">
    <source>
        <dbReference type="SAM" id="SignalP"/>
    </source>
</evidence>
<evidence type="ECO:0000313" key="11">
    <source>
        <dbReference type="Proteomes" id="UP000664164"/>
    </source>
</evidence>
<evidence type="ECO:0000256" key="1">
    <source>
        <dbReference type="ARBA" id="ARBA00004613"/>
    </source>
</evidence>
<dbReference type="GO" id="GO:0004867">
    <property type="term" value="F:serine-type endopeptidase inhibitor activity"/>
    <property type="evidence" value="ECO:0007669"/>
    <property type="project" value="UniProtKB-KW"/>
</dbReference>
<protein>
    <submittedName>
        <fullName evidence="10">Serine protease inhibitor</fullName>
    </submittedName>
</protein>
<evidence type="ECO:0000256" key="4">
    <source>
        <dbReference type="ARBA" id="ARBA00022690"/>
    </source>
</evidence>
<name>A0A939HHX0_9MICC</name>
<evidence type="ECO:0000256" key="2">
    <source>
        <dbReference type="ARBA" id="ARBA00010472"/>
    </source>
</evidence>
<dbReference type="InterPro" id="IPR023549">
    <property type="entry name" value="Subtilisin_inhibitor"/>
</dbReference>
<keyword evidence="8" id="KW-0732">Signal</keyword>
<dbReference type="RefSeq" id="WP_207615952.1">
    <property type="nucleotide sequence ID" value="NZ_JAFNLL010000017.1"/>
</dbReference>
<dbReference type="Proteomes" id="UP000664164">
    <property type="component" value="Unassembled WGS sequence"/>
</dbReference>
<dbReference type="PROSITE" id="PS51257">
    <property type="entry name" value="PROKAR_LIPOPROTEIN"/>
    <property type="match status" value="1"/>
</dbReference>
<comment type="subcellular location">
    <subcellularLocation>
        <location evidence="1">Secreted</location>
    </subcellularLocation>
</comment>
<keyword evidence="4" id="KW-0646">Protease inhibitor</keyword>
<dbReference type="SUPFAM" id="SSF55399">
    <property type="entry name" value="Subtilisin inhibitor"/>
    <property type="match status" value="1"/>
</dbReference>
<sequence length="192" mass="18975">MRLRTVRPLLAVLAVAGLAACTAGPPAAPSGSGTGSAPPSSATQSASPSNGTLPTTLGPEDMTPDPSLSYPGTEVTPGQGNAELSILVKDSPDAAPASHTLVCRDGAPAPESKHPTAAAACTALKNNPALLERQPKSVDQICTQQYGGPQTASVSGAVDGVEVNASYSLTDGCEISAWNAVRDILGSSGGAS</sequence>
<organism evidence="10 11">
    <name type="scientific">Arthrobacter cavernae</name>
    <dbReference type="NCBI Taxonomy" id="2817681"/>
    <lineage>
        <taxon>Bacteria</taxon>
        <taxon>Bacillati</taxon>
        <taxon>Actinomycetota</taxon>
        <taxon>Actinomycetes</taxon>
        <taxon>Micrococcales</taxon>
        <taxon>Micrococcaceae</taxon>
        <taxon>Arthrobacter</taxon>
    </lineage>
</organism>
<feature type="compositionally biased region" description="Low complexity" evidence="7">
    <location>
        <begin position="24"/>
        <end position="49"/>
    </location>
</feature>
<dbReference type="InterPro" id="IPR036819">
    <property type="entry name" value="Subtilisin_inhibitor-like_sf"/>
</dbReference>
<reference evidence="10" key="1">
    <citation type="submission" date="2021-03" db="EMBL/GenBank/DDBJ databases">
        <title>A new species, PO-11, isolated from a karst cave deposit.</title>
        <authorList>
            <person name="Zhaoxiaoyong W."/>
        </authorList>
    </citation>
    <scope>NUCLEOTIDE SEQUENCE</scope>
    <source>
        <strain evidence="10">PO-11</strain>
    </source>
</reference>
<gene>
    <name evidence="10" type="ORF">J1902_09220</name>
</gene>
<dbReference type="Pfam" id="PF00720">
    <property type="entry name" value="SSI"/>
    <property type="match status" value="1"/>
</dbReference>
<evidence type="ECO:0000256" key="5">
    <source>
        <dbReference type="ARBA" id="ARBA00022900"/>
    </source>
</evidence>
<keyword evidence="6" id="KW-1015">Disulfide bond</keyword>
<feature type="domain" description="Subtilisin inhibitor" evidence="9">
    <location>
        <begin position="97"/>
        <end position="165"/>
    </location>
</feature>
<evidence type="ECO:0000256" key="7">
    <source>
        <dbReference type="SAM" id="MobiDB-lite"/>
    </source>
</evidence>
<proteinExistence type="inferred from homology"/>
<keyword evidence="5" id="KW-0722">Serine protease inhibitor</keyword>
<dbReference type="AlphaFoldDB" id="A0A939HHX0"/>
<feature type="chain" id="PRO_5039499493" evidence="8">
    <location>
        <begin position="28"/>
        <end position="192"/>
    </location>
</feature>